<dbReference type="GO" id="GO:0044877">
    <property type="term" value="F:protein-containing complex binding"/>
    <property type="evidence" value="ECO:0007669"/>
    <property type="project" value="TreeGrafter"/>
</dbReference>
<evidence type="ECO:0000313" key="3">
    <source>
        <dbReference type="Proteomes" id="UP000199502"/>
    </source>
</evidence>
<protein>
    <submittedName>
        <fullName evidence="2">NADH dehydrogenase</fullName>
    </submittedName>
</protein>
<reference evidence="2 3" key="1">
    <citation type="submission" date="2016-10" db="EMBL/GenBank/DDBJ databases">
        <authorList>
            <person name="de Groot N.N."/>
        </authorList>
    </citation>
    <scope>NUCLEOTIDE SEQUENCE [LARGE SCALE GENOMIC DNA]</scope>
    <source>
        <strain evidence="2 3">CGMCC 1.8925</strain>
    </source>
</reference>
<dbReference type="SUPFAM" id="SSF51735">
    <property type="entry name" value="NAD(P)-binding Rossmann-fold domains"/>
    <property type="match status" value="1"/>
</dbReference>
<sequence length="328" mass="35256">MAKLVTIFGGSGFVGRQVARLMAQAGWRVRIAVRRPDEAIFTRTYGVVGQVHPVFCNIRDEASVRAALSGADAAVNCVNILSPEGKSTFDAVFETGAELIARLSAEMGVARLVHISGLGIDPQSKSRYVAAKSRGEAAVLAARPDAVILRPSVIFGPDDNFYNRFAGLTNKGPFMPVLGGKTRMQPVYVEDVARAAVMGATGEAAPGIYELGGPDVLTMREIAQQVVRSTARRKILLPMPGFLARIGATLLDGVQFITGGLFRNSLLSRDQLALLSQDNVTTPGTRGFKELGIQPVSPGAVIDDYLWRFRPSGQFNAMNRSAKNLRRP</sequence>
<dbReference type="CDD" id="cd05271">
    <property type="entry name" value="NDUFA9_like_SDR_a"/>
    <property type="match status" value="1"/>
</dbReference>
<evidence type="ECO:0000313" key="2">
    <source>
        <dbReference type="EMBL" id="SCY53192.1"/>
    </source>
</evidence>
<dbReference type="InterPro" id="IPR001509">
    <property type="entry name" value="Epimerase_deHydtase"/>
</dbReference>
<name>A0A1G5GNN6_9RHOB</name>
<organism evidence="2 3">
    <name type="scientific">Paracoccus tibetensis</name>
    <dbReference type="NCBI Taxonomy" id="336292"/>
    <lineage>
        <taxon>Bacteria</taxon>
        <taxon>Pseudomonadati</taxon>
        <taxon>Pseudomonadota</taxon>
        <taxon>Alphaproteobacteria</taxon>
        <taxon>Rhodobacterales</taxon>
        <taxon>Paracoccaceae</taxon>
        <taxon>Paracoccus</taxon>
    </lineage>
</organism>
<keyword evidence="3" id="KW-1185">Reference proteome</keyword>
<dbReference type="Pfam" id="PF01370">
    <property type="entry name" value="Epimerase"/>
    <property type="match status" value="1"/>
</dbReference>
<dbReference type="Proteomes" id="UP000199502">
    <property type="component" value="Unassembled WGS sequence"/>
</dbReference>
<evidence type="ECO:0000259" key="1">
    <source>
        <dbReference type="Pfam" id="PF01370"/>
    </source>
</evidence>
<dbReference type="InterPro" id="IPR036291">
    <property type="entry name" value="NAD(P)-bd_dom_sf"/>
</dbReference>
<dbReference type="PANTHER" id="PTHR12126:SF11">
    <property type="entry name" value="NADH DEHYDROGENASE [UBIQUINONE] 1 ALPHA SUBCOMPLEX SUBUNIT 9, MITOCHONDRIAL"/>
    <property type="match status" value="1"/>
</dbReference>
<accession>A0A1G5GNN6</accession>
<dbReference type="STRING" id="336292.SAMN05660710_01860"/>
<dbReference type="OrthoDB" id="9776313at2"/>
<dbReference type="PANTHER" id="PTHR12126">
    <property type="entry name" value="NADH-UBIQUINONE OXIDOREDUCTASE 39 KDA SUBUNIT-RELATED"/>
    <property type="match status" value="1"/>
</dbReference>
<dbReference type="RefSeq" id="WP_090742877.1">
    <property type="nucleotide sequence ID" value="NZ_FMVT01000005.1"/>
</dbReference>
<gene>
    <name evidence="2" type="ORF">SAMN05660710_01860</name>
</gene>
<proteinExistence type="predicted"/>
<dbReference type="Gene3D" id="3.40.50.720">
    <property type="entry name" value="NAD(P)-binding Rossmann-like Domain"/>
    <property type="match status" value="1"/>
</dbReference>
<feature type="domain" description="NAD-dependent epimerase/dehydratase" evidence="1">
    <location>
        <begin position="5"/>
        <end position="212"/>
    </location>
</feature>
<dbReference type="InterPro" id="IPR051207">
    <property type="entry name" value="ComplexI_NDUFA9_subunit"/>
</dbReference>
<dbReference type="EMBL" id="FMVT01000005">
    <property type="protein sequence ID" value="SCY53192.1"/>
    <property type="molecule type" value="Genomic_DNA"/>
</dbReference>
<dbReference type="AlphaFoldDB" id="A0A1G5GNN6"/>
<dbReference type="FunFam" id="3.40.50.720:FF:000702">
    <property type="entry name" value="NADH dehydrogenase (Ubiquinone)"/>
    <property type="match status" value="1"/>
</dbReference>